<dbReference type="RefSeq" id="WP_172505378.1">
    <property type="nucleotide sequence ID" value="NZ_JAJHTC010000001.1"/>
</dbReference>
<dbReference type="Gene3D" id="3.30.450.30">
    <property type="entry name" value="Dynein light chain 2a, cytoplasmic"/>
    <property type="match status" value="1"/>
</dbReference>
<gene>
    <name evidence="1" type="ORF">TNO010_220312</name>
</gene>
<proteinExistence type="predicted"/>
<protein>
    <recommendedName>
        <fullName evidence="3">Roadblock/LAMTOR2 domain-containing protein</fullName>
    </recommendedName>
</protein>
<dbReference type="Proteomes" id="UP000490060">
    <property type="component" value="Unassembled WGS sequence"/>
</dbReference>
<dbReference type="AlphaFoldDB" id="A0A2I2M9U1"/>
<dbReference type="SUPFAM" id="SSF103196">
    <property type="entry name" value="Roadblock/LC7 domain"/>
    <property type="match status" value="1"/>
</dbReference>
<evidence type="ECO:0000313" key="2">
    <source>
        <dbReference type="Proteomes" id="UP000490060"/>
    </source>
</evidence>
<dbReference type="EMBL" id="OENE01000015">
    <property type="protein sequence ID" value="SOU88867.1"/>
    <property type="molecule type" value="Genomic_DNA"/>
</dbReference>
<accession>A0A2I2M9U1</accession>
<reference evidence="1 2" key="1">
    <citation type="submission" date="2017-11" db="EMBL/GenBank/DDBJ databases">
        <authorList>
            <person name="Duchaud E."/>
        </authorList>
    </citation>
    <scope>NUCLEOTIDE SEQUENCE [LARGE SCALE GENOMIC DNA]</scope>
    <source>
        <strain evidence="1 2">TNO010</strain>
    </source>
</reference>
<sequence>MDFKKIISETNTNAIYLINEDGNILDFYSEENQSDTLKEKTATFNTAIFNMSSHFLSTFYNAELKELILKSNTQNILLIKHEQHVIALLSNENFNISLIELILKKNLTPPT</sequence>
<name>A0A2I2M9U1_9FLAO</name>
<evidence type="ECO:0008006" key="3">
    <source>
        <dbReference type="Google" id="ProtNLM"/>
    </source>
</evidence>
<organism evidence="1 2">
    <name type="scientific">Tenacibaculum finnmarkense genomovar ulcerans</name>
    <dbReference type="NCBI Taxonomy" id="2781388"/>
    <lineage>
        <taxon>Bacteria</taxon>
        <taxon>Pseudomonadati</taxon>
        <taxon>Bacteroidota</taxon>
        <taxon>Flavobacteriia</taxon>
        <taxon>Flavobacteriales</taxon>
        <taxon>Flavobacteriaceae</taxon>
        <taxon>Tenacibaculum</taxon>
        <taxon>Tenacibaculum finnmarkense</taxon>
    </lineage>
</organism>
<evidence type="ECO:0000313" key="1">
    <source>
        <dbReference type="EMBL" id="SOU88867.1"/>
    </source>
</evidence>